<dbReference type="PROSITE" id="PS51257">
    <property type="entry name" value="PROKAR_LIPOPROTEIN"/>
    <property type="match status" value="1"/>
</dbReference>
<evidence type="ECO:0000313" key="4">
    <source>
        <dbReference type="Proteomes" id="UP001595733"/>
    </source>
</evidence>
<reference evidence="4" key="1">
    <citation type="journal article" date="2019" name="Int. J. Syst. Evol. Microbiol.">
        <title>The Global Catalogue of Microorganisms (GCM) 10K type strain sequencing project: providing services to taxonomists for standard genome sequencing and annotation.</title>
        <authorList>
            <consortium name="The Broad Institute Genomics Platform"/>
            <consortium name="The Broad Institute Genome Sequencing Center for Infectious Disease"/>
            <person name="Wu L."/>
            <person name="Ma J."/>
        </authorList>
    </citation>
    <scope>NUCLEOTIDE SEQUENCE [LARGE SCALE GENOMIC DNA]</scope>
    <source>
        <strain evidence="4">CCUG 50353</strain>
    </source>
</reference>
<dbReference type="InterPro" id="IPR023365">
    <property type="entry name" value="Sortase_dom-sf"/>
</dbReference>
<keyword evidence="2" id="KW-0732">Signal</keyword>
<dbReference type="EMBL" id="JBHSEF010000021">
    <property type="protein sequence ID" value="MFC4354953.1"/>
    <property type="molecule type" value="Genomic_DNA"/>
</dbReference>
<dbReference type="Proteomes" id="UP001595733">
    <property type="component" value="Unassembled WGS sequence"/>
</dbReference>
<dbReference type="RefSeq" id="WP_378141249.1">
    <property type="nucleotide sequence ID" value="NZ_JBHSEF010000021.1"/>
</dbReference>
<dbReference type="CDD" id="cd05829">
    <property type="entry name" value="Sortase_F"/>
    <property type="match status" value="1"/>
</dbReference>
<feature type="signal peptide" evidence="2">
    <location>
        <begin position="1"/>
        <end position="24"/>
    </location>
</feature>
<accession>A0ABV8UUE1</accession>
<proteinExistence type="predicted"/>
<dbReference type="Pfam" id="PF04203">
    <property type="entry name" value="Sortase"/>
    <property type="match status" value="1"/>
</dbReference>
<sequence length="220" mass="24128">MNTFLRTVGTLLLSSALLAGCQQATEEPTPENSNTLAQTDSNLEETVVKSEASIGLPGSQLTASKLIKDEREGIVPDRIRIPAIEVDAKIQRTPLLDNGQMGVPDVAEEPGWYEQGYLPGEPGNAVIAGHVDWTDGPAVFYELNKLKPGDEVHVESLDGKNLTFVVQRMETYPMDDSPVRSIFGFSNGSHLNLITCTGDWNTEGRFYEDRLVVYTTLKTD</sequence>
<organism evidence="3 4">
    <name type="scientific">Chryseomicrobium palamuruense</name>
    <dbReference type="NCBI Taxonomy" id="682973"/>
    <lineage>
        <taxon>Bacteria</taxon>
        <taxon>Bacillati</taxon>
        <taxon>Bacillota</taxon>
        <taxon>Bacilli</taxon>
        <taxon>Bacillales</taxon>
        <taxon>Caryophanaceae</taxon>
        <taxon>Chryseomicrobium</taxon>
    </lineage>
</organism>
<dbReference type="InterPro" id="IPR042001">
    <property type="entry name" value="Sortase_F"/>
</dbReference>
<evidence type="ECO:0000256" key="1">
    <source>
        <dbReference type="ARBA" id="ARBA00022801"/>
    </source>
</evidence>
<evidence type="ECO:0000313" key="3">
    <source>
        <dbReference type="EMBL" id="MFC4354953.1"/>
    </source>
</evidence>
<comment type="caution">
    <text evidence="3">The sequence shown here is derived from an EMBL/GenBank/DDBJ whole genome shotgun (WGS) entry which is preliminary data.</text>
</comment>
<keyword evidence="4" id="KW-1185">Reference proteome</keyword>
<name>A0ABV8UUE1_9BACL</name>
<dbReference type="Gene3D" id="2.40.260.10">
    <property type="entry name" value="Sortase"/>
    <property type="match status" value="1"/>
</dbReference>
<evidence type="ECO:0000256" key="2">
    <source>
        <dbReference type="SAM" id="SignalP"/>
    </source>
</evidence>
<dbReference type="InterPro" id="IPR005754">
    <property type="entry name" value="Sortase"/>
</dbReference>
<keyword evidence="1" id="KW-0378">Hydrolase</keyword>
<dbReference type="SUPFAM" id="SSF63817">
    <property type="entry name" value="Sortase"/>
    <property type="match status" value="1"/>
</dbReference>
<feature type="chain" id="PRO_5047500131" evidence="2">
    <location>
        <begin position="25"/>
        <end position="220"/>
    </location>
</feature>
<gene>
    <name evidence="3" type="ORF">ACFO0S_07825</name>
</gene>
<protein>
    <submittedName>
        <fullName evidence="3">Class F sortase</fullName>
    </submittedName>
</protein>